<comment type="caution">
    <text evidence="1">The sequence shown here is derived from an EMBL/GenBank/DDBJ whole genome shotgun (WGS) entry which is preliminary data.</text>
</comment>
<dbReference type="RefSeq" id="WP_197114926.1">
    <property type="nucleotide sequence ID" value="NZ_JACBXQ010000002.1"/>
</dbReference>
<accession>A0ABS0LPH9</accession>
<name>A0ABS0LPH9_9LACT</name>
<dbReference type="Proteomes" id="UP000721415">
    <property type="component" value="Unassembled WGS sequence"/>
</dbReference>
<keyword evidence="2" id="KW-1185">Reference proteome</keyword>
<gene>
    <name evidence="1" type="ORF">HZY91_03735</name>
</gene>
<proteinExistence type="predicted"/>
<dbReference type="EMBL" id="JACBXQ010000002">
    <property type="protein sequence ID" value="MBG9986003.1"/>
    <property type="molecule type" value="Genomic_DNA"/>
</dbReference>
<sequence>MQEVKMNLLKLFLVICTIFCVQVMGANSIVYGQEITDSSNETTVTTTDNMNEETTAEEMSEESQESTVVSDETTVQMVDPSLFNSIVPYAQFMNYKYVGDGTLFSTKDVIMEYMPDNNGVFQVAEFTENEAVAFVYQIRPTGLYELACIEDYSVVQDMRYSSLAMDGSESFILPTDLKVGTSYQSGYSGEKRRTVTGTAESVSIGSQAYYNVLVIEEEDGQSLKRLYFAENAGIILIEEVLSDGTSNHLMYLDETQGPLQ</sequence>
<evidence type="ECO:0000313" key="2">
    <source>
        <dbReference type="Proteomes" id="UP000721415"/>
    </source>
</evidence>
<evidence type="ECO:0000313" key="1">
    <source>
        <dbReference type="EMBL" id="MBG9986003.1"/>
    </source>
</evidence>
<reference evidence="1 2" key="1">
    <citation type="submission" date="2020-07" db="EMBL/GenBank/DDBJ databases">
        <title>Facklamia lactis sp. nov., isolated from raw milk.</title>
        <authorList>
            <person name="Doll E.V."/>
            <person name="Huptas C."/>
            <person name="Staib L."/>
            <person name="Wenning M."/>
            <person name="Scherer S."/>
        </authorList>
    </citation>
    <scope>NUCLEOTIDE SEQUENCE [LARGE SCALE GENOMIC DNA]</scope>
    <source>
        <strain evidence="1 2">DSM 111018</strain>
    </source>
</reference>
<organism evidence="1 2">
    <name type="scientific">Facklamia lactis</name>
    <dbReference type="NCBI Taxonomy" id="2749967"/>
    <lineage>
        <taxon>Bacteria</taxon>
        <taxon>Bacillati</taxon>
        <taxon>Bacillota</taxon>
        <taxon>Bacilli</taxon>
        <taxon>Lactobacillales</taxon>
        <taxon>Aerococcaceae</taxon>
        <taxon>Facklamia</taxon>
    </lineage>
</organism>
<protein>
    <submittedName>
        <fullName evidence="1">Uncharacterized protein</fullName>
    </submittedName>
</protein>